<reference evidence="2 3" key="1">
    <citation type="journal article" date="2019" name="ACS Chem. Biol.">
        <title>Identification and Mobilization of a Cryptic Antibiotic Biosynthesis Gene Locus from a Human-Pathogenic Nocardia Isolate.</title>
        <authorList>
            <person name="Herisse M."/>
            <person name="Ishida K."/>
            <person name="Porter J.L."/>
            <person name="Howden B."/>
            <person name="Hertweck C."/>
            <person name="Stinear T.P."/>
            <person name="Pidot S.J."/>
        </authorList>
    </citation>
    <scope>NUCLEOTIDE SEQUENCE [LARGE SCALE GENOMIC DNA]</scope>
    <source>
        <strain evidence="2 3">AUSMDU00012717</strain>
    </source>
</reference>
<organism evidence="2 3">
    <name type="scientific">Nocardia arthritidis</name>
    <dbReference type="NCBI Taxonomy" id="228602"/>
    <lineage>
        <taxon>Bacteria</taxon>
        <taxon>Bacillati</taxon>
        <taxon>Actinomycetota</taxon>
        <taxon>Actinomycetes</taxon>
        <taxon>Mycobacteriales</taxon>
        <taxon>Nocardiaceae</taxon>
        <taxon>Nocardia</taxon>
    </lineage>
</organism>
<keyword evidence="3" id="KW-1185">Reference proteome</keyword>
<dbReference type="EMBL" id="CP046172">
    <property type="protein sequence ID" value="QIS10651.1"/>
    <property type="molecule type" value="Genomic_DNA"/>
</dbReference>
<dbReference type="PANTHER" id="PTHR43431">
    <property type="entry name" value="OXIDOREDUCTASE, SHORT CHAIN DEHYDROGENASE/REDUCTASE FAMILY (AFU_ORTHOLOGUE AFUA_5G14000)"/>
    <property type="match status" value="1"/>
</dbReference>
<dbReference type="Pfam" id="PF00106">
    <property type="entry name" value="adh_short"/>
    <property type="match status" value="1"/>
</dbReference>
<dbReference type="InterPro" id="IPR036291">
    <property type="entry name" value="NAD(P)-bd_dom_sf"/>
</dbReference>
<feature type="region of interest" description="Disordered" evidence="1">
    <location>
        <begin position="1"/>
        <end position="22"/>
    </location>
</feature>
<dbReference type="PANTHER" id="PTHR43431:SF7">
    <property type="entry name" value="OXIDOREDUCTASE, SHORT CHAIN DEHYDROGENASE_REDUCTASE FAMILY (AFU_ORTHOLOGUE AFUA_5G14000)"/>
    <property type="match status" value="1"/>
</dbReference>
<dbReference type="SUPFAM" id="SSF51735">
    <property type="entry name" value="NAD(P)-binding Rossmann-fold domains"/>
    <property type="match status" value="1"/>
</dbReference>
<dbReference type="PRINTS" id="PR00081">
    <property type="entry name" value="GDHRDH"/>
</dbReference>
<dbReference type="KEGG" id="nah:F5544_13820"/>
<protein>
    <submittedName>
        <fullName evidence="2">SDR family NAD(P)-dependent oxidoreductase</fullName>
    </submittedName>
</protein>
<dbReference type="InterPro" id="IPR002347">
    <property type="entry name" value="SDR_fam"/>
</dbReference>
<gene>
    <name evidence="2" type="ORF">F5544_13820</name>
</gene>
<dbReference type="Proteomes" id="UP000503540">
    <property type="component" value="Chromosome"/>
</dbReference>
<evidence type="ECO:0000256" key="1">
    <source>
        <dbReference type="SAM" id="MobiDB-lite"/>
    </source>
</evidence>
<evidence type="ECO:0000313" key="2">
    <source>
        <dbReference type="EMBL" id="QIS10651.1"/>
    </source>
</evidence>
<accession>A0A6G9YBP6</accession>
<evidence type="ECO:0000313" key="3">
    <source>
        <dbReference type="Proteomes" id="UP000503540"/>
    </source>
</evidence>
<sequence>MLTPARRAMCSSGASRPRSANTAVAAASSRSRLRAASARSGFDVVAMEPILQSRGHPRNRCYGGRVSRGLPRFHPERFVMNERRTAVVIGVGPGLGMSIAHRFGREGFAIALISRNPERHPGYIAALNDAGIEAKAYAADVLDMPRLRSALDTIGAIDVMYYGATAMDPALPKPITTIDADEVRRAMTWVYPAVDTVAHVLPGMLERRSGALLFAGGLSAVRPLPALGSLAIATGAMRNYAVTLHAALAEHDIYAGTLTIGGLVERGDIHRHVTAHPEQFGDPTGRTLDPDVIAETAWRLYRERDSAEAVFDALG</sequence>
<dbReference type="AlphaFoldDB" id="A0A6G9YBP6"/>
<dbReference type="Gene3D" id="3.40.50.720">
    <property type="entry name" value="NAD(P)-binding Rossmann-like Domain"/>
    <property type="match status" value="1"/>
</dbReference>
<proteinExistence type="predicted"/>
<name>A0A6G9YBP6_9NOCA</name>